<keyword evidence="4" id="KW-1185">Reference proteome</keyword>
<dbReference type="Pfam" id="PF04069">
    <property type="entry name" value="OpuAC"/>
    <property type="match status" value="1"/>
</dbReference>
<keyword evidence="1" id="KW-0732">Signal</keyword>
<evidence type="ECO:0000256" key="1">
    <source>
        <dbReference type="SAM" id="SignalP"/>
    </source>
</evidence>
<gene>
    <name evidence="3" type="ORF">HW532_16845</name>
</gene>
<protein>
    <submittedName>
        <fullName evidence="3">Amino acid-binding protein</fullName>
    </submittedName>
</protein>
<dbReference type="InterPro" id="IPR007210">
    <property type="entry name" value="ABC_Gly_betaine_transp_sub-bd"/>
</dbReference>
<sequence>MIRFGSVVAVAIGLVVSLAAAGQSVSARADEIVIGVPSWSSANATAHVLETILEDRFGVDVVLKETSNAEIFAGMDDGTIQIHPEVWLPNYKALHDEYVLRRKSVVMSPRGVPASQGICVTQATYDGDGIHTIQDLADPEKAKVFDTNGDGRGEIWIGAPGWNSTKVEQIRAHDYGYDKTMQLLQAEETVGLAAVDAAVATGKPMAFYCYEPHHVFELHDLVYLDEPAHDPRKWQIVDAEADGDWLEKSKAGVAWPPSFLHIFYAKALEESQPEIASFLKSVNLDVDTVSQMTYALVVERRDPAEFAREWVDGHGERISGWIEDAD</sequence>
<organism evidence="3 4">
    <name type="scientific">Kaustia mangrovi</name>
    <dbReference type="NCBI Taxonomy" id="2593653"/>
    <lineage>
        <taxon>Bacteria</taxon>
        <taxon>Pseudomonadati</taxon>
        <taxon>Pseudomonadota</taxon>
        <taxon>Alphaproteobacteria</taxon>
        <taxon>Hyphomicrobiales</taxon>
        <taxon>Parvibaculaceae</taxon>
        <taxon>Kaustia</taxon>
    </lineage>
</organism>
<evidence type="ECO:0000259" key="2">
    <source>
        <dbReference type="Pfam" id="PF04069"/>
    </source>
</evidence>
<dbReference type="CDD" id="cd13642">
    <property type="entry name" value="PBP2_BCP_1"/>
    <property type="match status" value="1"/>
</dbReference>
<feature type="chain" id="PRO_5032614821" evidence="1">
    <location>
        <begin position="30"/>
        <end position="326"/>
    </location>
</feature>
<dbReference type="Gene3D" id="3.40.190.10">
    <property type="entry name" value="Periplasmic binding protein-like II"/>
    <property type="match status" value="1"/>
</dbReference>
<evidence type="ECO:0000313" key="3">
    <source>
        <dbReference type="EMBL" id="QPC44216.1"/>
    </source>
</evidence>
<dbReference type="Gene3D" id="3.40.190.100">
    <property type="entry name" value="Glycine betaine-binding periplasmic protein, domain 2"/>
    <property type="match status" value="1"/>
</dbReference>
<proteinExistence type="predicted"/>
<dbReference type="AlphaFoldDB" id="A0A7S8C6C4"/>
<dbReference type="SUPFAM" id="SSF53850">
    <property type="entry name" value="Periplasmic binding protein-like II"/>
    <property type="match status" value="1"/>
</dbReference>
<feature type="signal peptide" evidence="1">
    <location>
        <begin position="1"/>
        <end position="29"/>
    </location>
</feature>
<dbReference type="KEGG" id="kmn:HW532_16845"/>
<dbReference type="GO" id="GO:0022857">
    <property type="term" value="F:transmembrane transporter activity"/>
    <property type="evidence" value="ECO:0007669"/>
    <property type="project" value="InterPro"/>
</dbReference>
<dbReference type="GO" id="GO:0043190">
    <property type="term" value="C:ATP-binding cassette (ABC) transporter complex"/>
    <property type="evidence" value="ECO:0007669"/>
    <property type="project" value="InterPro"/>
</dbReference>
<dbReference type="Gene3D" id="3.10.105.10">
    <property type="entry name" value="Dipeptide-binding Protein, Domain 3"/>
    <property type="match status" value="1"/>
</dbReference>
<dbReference type="RefSeq" id="WP_213161582.1">
    <property type="nucleotide sequence ID" value="NZ_CP058214.1"/>
</dbReference>
<name>A0A7S8C6C4_9HYPH</name>
<reference evidence="3 4" key="1">
    <citation type="submission" date="2020-06" db="EMBL/GenBank/DDBJ databases">
        <title>Genome sequence of 2 isolates from Red Sea Mangroves.</title>
        <authorList>
            <person name="Sefrji F."/>
            <person name="Michoud G."/>
            <person name="Merlino G."/>
            <person name="Daffonchio D."/>
        </authorList>
    </citation>
    <scope>NUCLEOTIDE SEQUENCE [LARGE SCALE GENOMIC DNA]</scope>
    <source>
        <strain evidence="3 4">R1DC25</strain>
    </source>
</reference>
<evidence type="ECO:0000313" key="4">
    <source>
        <dbReference type="Proteomes" id="UP000593594"/>
    </source>
</evidence>
<dbReference type="EMBL" id="CP058214">
    <property type="protein sequence ID" value="QPC44216.1"/>
    <property type="molecule type" value="Genomic_DNA"/>
</dbReference>
<dbReference type="Proteomes" id="UP000593594">
    <property type="component" value="Chromosome"/>
</dbReference>
<feature type="domain" description="ABC-type glycine betaine transport system substrate-binding" evidence="2">
    <location>
        <begin position="31"/>
        <end position="312"/>
    </location>
</feature>
<accession>A0A7S8C6C4</accession>